<dbReference type="SUPFAM" id="SSF69985">
    <property type="entry name" value="Colicin E3 receptor domain"/>
    <property type="match status" value="1"/>
</dbReference>
<feature type="coiled-coil region" evidence="1">
    <location>
        <begin position="1003"/>
        <end position="1065"/>
    </location>
</feature>
<dbReference type="InterPro" id="IPR024566">
    <property type="entry name" value="Colicin_R_dom"/>
</dbReference>
<name>A0ABS0TVR2_SERPR</name>
<dbReference type="SMART" id="SM00912">
    <property type="entry name" value="Haemagg_act"/>
    <property type="match status" value="1"/>
</dbReference>
<keyword evidence="2" id="KW-0732">Signal</keyword>
<dbReference type="EMBL" id="JAEHSL010000018">
    <property type="protein sequence ID" value="MBI6182451.1"/>
    <property type="molecule type" value="Genomic_DNA"/>
</dbReference>
<evidence type="ECO:0000313" key="4">
    <source>
        <dbReference type="EMBL" id="MBI6182451.1"/>
    </source>
</evidence>
<reference evidence="4 5" key="1">
    <citation type="submission" date="2020-12" db="EMBL/GenBank/DDBJ databases">
        <title>Enhanced detection system for hospital associated transmission using whole genome sequencing surveillance.</title>
        <authorList>
            <person name="Harrison L.H."/>
            <person name="Van Tyne D."/>
            <person name="Marsh J.W."/>
            <person name="Griffith M.P."/>
            <person name="Snyder D.J."/>
            <person name="Cooper V.S."/>
            <person name="Mustapha M."/>
        </authorList>
    </citation>
    <scope>NUCLEOTIDE SEQUENCE [LARGE SCALE GENOMIC DNA]</scope>
    <source>
        <strain evidence="4 5">SER00238</strain>
    </source>
</reference>
<dbReference type="InterPro" id="IPR011050">
    <property type="entry name" value="Pectin_lyase_fold/virulence"/>
</dbReference>
<evidence type="ECO:0000256" key="2">
    <source>
        <dbReference type="SAM" id="SignalP"/>
    </source>
</evidence>
<evidence type="ECO:0000313" key="5">
    <source>
        <dbReference type="Proteomes" id="UP000639004"/>
    </source>
</evidence>
<accession>A0ABS0TVR2</accession>
<gene>
    <name evidence="4" type="ORF">JEQ07_18915</name>
</gene>
<dbReference type="Pfam" id="PF05860">
    <property type="entry name" value="TPS"/>
    <property type="match status" value="1"/>
</dbReference>
<feature type="signal peptide" evidence="2">
    <location>
        <begin position="1"/>
        <end position="30"/>
    </location>
</feature>
<dbReference type="RefSeq" id="WP_129938994.1">
    <property type="nucleotide sequence ID" value="NZ_CAMITK010000004.1"/>
</dbReference>
<dbReference type="InterPro" id="IPR006915">
    <property type="entry name" value="DUF637_hemagglutn_put"/>
</dbReference>
<dbReference type="SUPFAM" id="SSF51126">
    <property type="entry name" value="Pectin lyase-like"/>
    <property type="match status" value="1"/>
</dbReference>
<proteinExistence type="predicted"/>
<dbReference type="Pfam" id="PF11570">
    <property type="entry name" value="E2R135"/>
    <property type="match status" value="1"/>
</dbReference>
<keyword evidence="5" id="KW-1185">Reference proteome</keyword>
<dbReference type="InterPro" id="IPR008638">
    <property type="entry name" value="FhaB/CdiA-like_TPS"/>
</dbReference>
<organism evidence="4 5">
    <name type="scientific">Serratia proteamaculans</name>
    <dbReference type="NCBI Taxonomy" id="28151"/>
    <lineage>
        <taxon>Bacteria</taxon>
        <taxon>Pseudomonadati</taxon>
        <taxon>Pseudomonadota</taxon>
        <taxon>Gammaproteobacteria</taxon>
        <taxon>Enterobacterales</taxon>
        <taxon>Yersiniaceae</taxon>
        <taxon>Serratia</taxon>
    </lineage>
</organism>
<evidence type="ECO:0000256" key="1">
    <source>
        <dbReference type="SAM" id="Coils"/>
    </source>
</evidence>
<comment type="caution">
    <text evidence="4">The sequence shown here is derived from an EMBL/GenBank/DDBJ whole genome shotgun (WGS) entry which is preliminary data.</text>
</comment>
<feature type="coiled-coil region" evidence="1">
    <location>
        <begin position="1093"/>
        <end position="1134"/>
    </location>
</feature>
<keyword evidence="1" id="KW-0175">Coiled coil</keyword>
<feature type="chain" id="PRO_5046935565" evidence="2">
    <location>
        <begin position="31"/>
        <end position="1948"/>
    </location>
</feature>
<dbReference type="NCBIfam" id="TIGR01901">
    <property type="entry name" value="adhes_NPXG"/>
    <property type="match status" value="1"/>
</dbReference>
<dbReference type="Gene3D" id="1.10.287.620">
    <property type="entry name" value="Helix Hairpins"/>
    <property type="match status" value="1"/>
</dbReference>
<dbReference type="Pfam" id="PF04830">
    <property type="entry name" value="DUF637"/>
    <property type="match status" value="1"/>
</dbReference>
<evidence type="ECO:0000259" key="3">
    <source>
        <dbReference type="SMART" id="SM00912"/>
    </source>
</evidence>
<dbReference type="Proteomes" id="UP000639004">
    <property type="component" value="Unassembled WGS sequence"/>
</dbReference>
<feature type="domain" description="Filamentous haemagglutinin FhaB/tRNA nuclease CdiA-like TPS" evidence="3">
    <location>
        <begin position="46"/>
        <end position="167"/>
    </location>
</feature>
<protein>
    <submittedName>
        <fullName evidence="4">DUF637 domain-containing protein</fullName>
    </submittedName>
</protein>
<sequence>MDKYNHPLARCASYLLIYLTALQPLHPAFAAGINAANGNSQVIIKPGNVPVVNIATPNGAGISHNTYKDFNVGTPGAVLNNATQGGKTQLGVDIINGNPNFKGKPADLIINEVIGGSRSELQGKLEVFGNKANVMIANPNGISCDGCGFINTPGVTLTTGKPQFDKKGALEALEVKKGTVTIGGKGLDGNAQDYVDIISRATTLNGKINANNLSLTQGANRVSFKDGTIKSIAGEGTKPQLAVDTKVLGGMYANKIRLVANEDGVGVNLKDLTSKQRDITLSVNGKISLNGTTHSKTDLNVSAKELHVTPGTIVQADGNATLAATKLVNDGQISTSGDMRVFGDHIRNAGENAKLHANKSMWIQKDAQGNKSKYVENRSATIRTNSGDLVIRTDKLDNVRQKFAISSTTAPKDNKDIDRWLADGVYQDPNDFRFFDYLAELEDKDFKWLGQIDFKKTPWVNSEKRHFAVVTDSRSAEITSGKNAYINASELWNHVSTLKAAKDLILTGNNLKVRSEMAGDLNDYALFEPKTPNPNVVLGHKWQDVKTTTPEYILYVRKGTQKSWSTSGYSASSLLAGGNLVADFKNQIEINTPTPNENQLNDVKTTGRPETIRAQNVLLHAANIVNTDAINATGNISAIAEDRVILGQGMLSAGKSLDLMAGNTIDAWQSKLKGQDVTLTARTGEIKVHTSEKPHYYHPDGVRWLGSLEASRDLTLTAGSTITLLNTLLASQSRNISMTAPGSISIIKNDAILTRNRPGEDLPEDKRLQYFNGLLQVGAMKATGSVSLNSGGYLALRGANIHASKDVTLLAGHNADLNYRALDGNYGHPFVSSRTPELGSRIHAGGDLLINSARDLGTQGGMLSANGNITLLAGQNLWLSNVAYSAIDAANDNNKDDRHAVTTINAGKNLTAAANNQLLTYGAKLTSGGNMTLTSGADTRFEAVQNHTYREGNKEFTETRTQQGTELTAGGLMTIISNGSILFQATKLVVKGLGANWKPPVAVTDWGQRIAVAQQQIQNAQQRINQAQQEKTNAEHVVTQRLSSVQQAEVAVRDAEERRDEFMRNNPPHEYGSGWSAEVGSWDKFVTQREAELGAARNSLAAARNDVAQAEQRINQGNNTKNEAQSRLTTARNEAISKGADEAKQKAQVDAHNQAEAMRAGNMDIAAKGGYLYAQAMEESSHYEKTEKKRKWWGKKTEVKQTRHDVANKVTEFTAAGNINLMSRDDSTYEASKIAAGQNARLTSTYGQVNFRAVKNTSFEQTISNSKGFFIKQSNKGYEDNKWVLPSIHTGGTLTVDAAKGVSADVKAKNGQVLQSAIDALGNTPGTTWVKDLNKRNDVQWNTVKDAYDSWDYKSQHLNPAVAAVIAIAAAAVTAGSSLTALAASNVAGAIGGGAVTSGAVTAGMSSLASQAAVALVENQGNLSKTLKVLGSRESVKATATAMAIGGALNGFDSAMGWSKDAAGKPLNPNNVKLPQLSNGDWSKVAQRVAGQSVISSSLNTAINGGSFKDNLTNALLANIGSQINAEGAKLIGDNGAVLGVVGKSVSHAVVAGVAAEIGRGDGKGAAAGALAAELAGVIMQSTLFEPANLNEKERQLYRLQEALNGNEVKEQTARVIGALTGALTTHTPEGAYSAADSAQSVYRYNMTEHMLMQYALDNQKDILAADKGDAAAAKRVVARREAAAIVATVGGGGVVLAAGGITLVGAAPELVLAARLAIASCKTNPALCLNQAGIYAADIVAPEAIIGTGAVTTGSTLILGKTEDSVKKLTQQLVKTSDELYKTKNFNAQPVANFIKGETAAGTNLSTKTADYLRDIQKVNTDQLVKLFDKTQSDGNVTVFGKSIAQVLGDGGSNRKGTTKVFASESLGDKEIYDYAQSLAGGLPLKEVRNSKGIVYYAKFEGKIINLRNYSTSAQESKARWTIDIIGNKDINKVSNLSDNKFEMKFR</sequence>
<dbReference type="InterPro" id="IPR012334">
    <property type="entry name" value="Pectin_lyas_fold"/>
</dbReference>
<dbReference type="Gene3D" id="2.160.20.10">
    <property type="entry name" value="Single-stranded right-handed beta-helix, Pectin lyase-like"/>
    <property type="match status" value="1"/>
</dbReference>